<feature type="compositionally biased region" description="Polar residues" evidence="1">
    <location>
        <begin position="442"/>
        <end position="467"/>
    </location>
</feature>
<feature type="transmembrane region" description="Helical" evidence="2">
    <location>
        <begin position="81"/>
        <end position="104"/>
    </location>
</feature>
<sequence length="598" mass="65102">MYRTHHTGESSSQCDSDNCQAYNYTQGVSATDELAARGENHFEFDINVFESFWYYVPVKIFLMLKNVVVLATILLSLYKDMAYTSFLTLGSQGIFVIYLTVLLVEGARSLPQVIRERKTRNPESLMNVGYIAPLLFIFFLAIIFGQVILAQYSTLTFGNSVFGAIAGEGGWLGSWAFPMHSSTLFPEKWLLVYEWVVYGITILCLSVFLLKKLVFAKSKDLGALSVIMASIITMLGQYMFFHSFFREIYDITRITSLSVSGAVSPMFLGHAIWKNIALMCMTIHMLIRECGSRSMIKEVATPESLGQEEVSTEAPASKRMTHYLKRVLMVIVGLAIALAVQIGLYIFIVSSMRNSEFKALPPVSSSKVGEGSLGTNHTTPVLAGGFGSIFGFRFGSKSPNTGPRNATALEPNTQSATTTTTTTTTTLPTMPRSAQIIEDSSLRTGKSGQYNSALASSGSNSRKSNTDGFGLGGSEAGSVGAGPGMFGFDKTGSNSNSSGTSSNSNDIRVSSGSNSSGSQVAAQVQAPKPTRTTTQPTTTKPTTKPTATKPKPKPTTKPVQYVQMWVTQTYWRCNWVCYCLCSYVCGWVTSLVPVMQEV</sequence>
<evidence type="ECO:0000256" key="2">
    <source>
        <dbReference type="SAM" id="Phobius"/>
    </source>
</evidence>
<evidence type="ECO:0000313" key="4">
    <source>
        <dbReference type="Proteomes" id="UP000185944"/>
    </source>
</evidence>
<dbReference type="RefSeq" id="XP_067543802.1">
    <property type="nucleotide sequence ID" value="XM_067688614.1"/>
</dbReference>
<gene>
    <name evidence="3" type="ORF">NEDG_01196</name>
</gene>
<feature type="transmembrane region" description="Helical" evidence="2">
    <location>
        <begin position="189"/>
        <end position="210"/>
    </location>
</feature>
<keyword evidence="2" id="KW-0812">Transmembrane</keyword>
<feature type="compositionally biased region" description="Low complexity" evidence="1">
    <location>
        <begin position="417"/>
        <end position="426"/>
    </location>
</feature>
<reference evidence="3 4" key="1">
    <citation type="submission" date="2016-02" db="EMBL/GenBank/DDBJ databases">
        <title>Discovery of a natural microsporidian pathogen with a broad tissue tropism in Caenorhabditis elegans.</title>
        <authorList>
            <person name="Luallen R.J."/>
            <person name="Reinke A.W."/>
            <person name="Tong L."/>
            <person name="Botts M.R."/>
            <person name="Felix M.-A."/>
            <person name="Troemel E.R."/>
        </authorList>
    </citation>
    <scope>NUCLEOTIDE SEQUENCE [LARGE SCALE GENOMIC DNA]</scope>
    <source>
        <strain evidence="3 4">JUm2807</strain>
    </source>
</reference>
<feature type="compositionally biased region" description="Polar residues" evidence="1">
    <location>
        <begin position="400"/>
        <end position="416"/>
    </location>
</feature>
<proteinExistence type="predicted"/>
<feature type="transmembrane region" description="Helical" evidence="2">
    <location>
        <begin position="52"/>
        <end position="75"/>
    </location>
</feature>
<protein>
    <submittedName>
        <fullName evidence="3">Uncharacterized protein</fullName>
    </submittedName>
</protein>
<keyword evidence="4" id="KW-1185">Reference proteome</keyword>
<evidence type="ECO:0000313" key="3">
    <source>
        <dbReference type="EMBL" id="OAG29057.1"/>
    </source>
</evidence>
<dbReference type="AlphaFoldDB" id="A0A177EAU4"/>
<feature type="transmembrane region" description="Helical" evidence="2">
    <location>
        <begin position="125"/>
        <end position="149"/>
    </location>
</feature>
<feature type="compositionally biased region" description="Low complexity" evidence="1">
    <location>
        <begin position="491"/>
        <end position="549"/>
    </location>
</feature>
<feature type="transmembrane region" description="Helical" evidence="2">
    <location>
        <begin position="327"/>
        <end position="348"/>
    </location>
</feature>
<comment type="caution">
    <text evidence="3">The sequence shown here is derived from an EMBL/GenBank/DDBJ whole genome shotgun (WGS) entry which is preliminary data.</text>
</comment>
<organism evidence="3 4">
    <name type="scientific">Nematocida displodere</name>
    <dbReference type="NCBI Taxonomy" id="1805483"/>
    <lineage>
        <taxon>Eukaryota</taxon>
        <taxon>Fungi</taxon>
        <taxon>Fungi incertae sedis</taxon>
        <taxon>Microsporidia</taxon>
        <taxon>Nematocida</taxon>
    </lineage>
</organism>
<dbReference type="VEuPathDB" id="MicrosporidiaDB:NEDG_01196"/>
<feature type="transmembrane region" description="Helical" evidence="2">
    <location>
        <begin position="222"/>
        <end position="245"/>
    </location>
</feature>
<dbReference type="GeneID" id="93647546"/>
<dbReference type="Proteomes" id="UP000185944">
    <property type="component" value="Unassembled WGS sequence"/>
</dbReference>
<evidence type="ECO:0000256" key="1">
    <source>
        <dbReference type="SAM" id="MobiDB-lite"/>
    </source>
</evidence>
<keyword evidence="2" id="KW-0472">Membrane</keyword>
<dbReference type="EMBL" id="LTDL01000042">
    <property type="protein sequence ID" value="OAG29057.1"/>
    <property type="molecule type" value="Genomic_DNA"/>
</dbReference>
<accession>A0A177EAU4</accession>
<feature type="region of interest" description="Disordered" evidence="1">
    <location>
        <begin position="400"/>
        <end position="557"/>
    </location>
</feature>
<name>A0A177EAU4_9MICR</name>
<keyword evidence="2" id="KW-1133">Transmembrane helix</keyword>
<feature type="compositionally biased region" description="Gly residues" evidence="1">
    <location>
        <begin position="469"/>
        <end position="485"/>
    </location>
</feature>